<feature type="domain" description="DUF5681" evidence="2">
    <location>
        <begin position="2"/>
        <end position="66"/>
    </location>
</feature>
<evidence type="ECO:0000259" key="2">
    <source>
        <dbReference type="Pfam" id="PF18932"/>
    </source>
</evidence>
<name>A0A0F9HGJ3_9ZZZZ</name>
<proteinExistence type="predicted"/>
<sequence>PTAYKPGQSGNPEGRPPNKKYISEGLREILEGDSVLLMAVLHALIRKAKKGDVLALRELADRTEGKVTDVHEVIITEPAKYFNVPGKTEEQGFEEE</sequence>
<dbReference type="Pfam" id="PF18932">
    <property type="entry name" value="DUF5681"/>
    <property type="match status" value="1"/>
</dbReference>
<gene>
    <name evidence="3" type="ORF">LCGC14_2001530</name>
</gene>
<dbReference type="EMBL" id="LAZR01022762">
    <property type="protein sequence ID" value="KKL80755.1"/>
    <property type="molecule type" value="Genomic_DNA"/>
</dbReference>
<accession>A0A0F9HGJ3</accession>
<feature type="non-terminal residue" evidence="3">
    <location>
        <position position="1"/>
    </location>
</feature>
<dbReference type="InterPro" id="IPR043736">
    <property type="entry name" value="DUF5681"/>
</dbReference>
<comment type="caution">
    <text evidence="3">The sequence shown here is derived from an EMBL/GenBank/DDBJ whole genome shotgun (WGS) entry which is preliminary data.</text>
</comment>
<feature type="region of interest" description="Disordered" evidence="1">
    <location>
        <begin position="1"/>
        <end position="20"/>
    </location>
</feature>
<dbReference type="AlphaFoldDB" id="A0A0F9HGJ3"/>
<evidence type="ECO:0000313" key="3">
    <source>
        <dbReference type="EMBL" id="KKL80755.1"/>
    </source>
</evidence>
<organism evidence="3">
    <name type="scientific">marine sediment metagenome</name>
    <dbReference type="NCBI Taxonomy" id="412755"/>
    <lineage>
        <taxon>unclassified sequences</taxon>
        <taxon>metagenomes</taxon>
        <taxon>ecological metagenomes</taxon>
    </lineage>
</organism>
<protein>
    <recommendedName>
        <fullName evidence="2">DUF5681 domain-containing protein</fullName>
    </recommendedName>
</protein>
<reference evidence="3" key="1">
    <citation type="journal article" date="2015" name="Nature">
        <title>Complex archaea that bridge the gap between prokaryotes and eukaryotes.</title>
        <authorList>
            <person name="Spang A."/>
            <person name="Saw J.H."/>
            <person name="Jorgensen S.L."/>
            <person name="Zaremba-Niedzwiedzka K."/>
            <person name="Martijn J."/>
            <person name="Lind A.E."/>
            <person name="van Eijk R."/>
            <person name="Schleper C."/>
            <person name="Guy L."/>
            <person name="Ettema T.J."/>
        </authorList>
    </citation>
    <scope>NUCLEOTIDE SEQUENCE</scope>
</reference>
<evidence type="ECO:0000256" key="1">
    <source>
        <dbReference type="SAM" id="MobiDB-lite"/>
    </source>
</evidence>